<accession>A0A8I6RM56</accession>
<feature type="compositionally biased region" description="Basic and acidic residues" evidence="1">
    <location>
        <begin position="313"/>
        <end position="339"/>
    </location>
</feature>
<keyword evidence="3" id="KW-1185">Reference proteome</keyword>
<feature type="compositionally biased region" description="Basic and acidic residues" evidence="1">
    <location>
        <begin position="360"/>
        <end position="376"/>
    </location>
</feature>
<sequence length="781" mass="88528">MLGRNLSKKRSNEAKNFQTDLSLRENLLACQLNCGGPMCWPCALAGLSGSLRLTLATASSIPESSESEAASRPWGWRICMTPYEPSALLGEMAIAMSSPSSGPKLQPSFDIYPKDQDIESHGPCWDLNPESPTWQIRVRCHNHSVNFLAVYCSLKNRTMGKMSTQWAMECSMLNSNTIWLINKIKFVVDFQKDQERMDRAEKAETPWRESRIGLKAYRTTTPAQQRCEANKDHVWSWTRVRSRIDVFDNSRIRDASVDKHKEDTHNSVFPKKCDEDQEMPNGHNPDSMDELSRSKDFDELQESTEPAGPEMPKQSEEQKEELTDGKVDNVDSVEDKLKSDALQLKDSNTTPYSQASNSSKLEDESSKDEQDGEKASEAMISKVEMELEKNDKDDVKEEEEMKEKKAEKVYKTEDDEDKNEEMVVDEQNVESNTEKIEEEDEKDDVLSEPMRLLKVAHQVELTKGHLEKFIKVKKPDCSADLSNLVRVLADIAAYAQKSSNSLKHLSEPFFAEEQPGSRKRKSRGKVSAPDTEKETHERRSKEKKPETTSFEPLTEAKFKSLKGLAVFAKWPNSGWYYPGIIEGLMTSDWKEETNVKVKFYDGLVREMKNINILPAYLIPTDCIVCDLEDETEMVVVSTKCIDNNNVEFTLRAKANENQFDLGFNKLAIRALHMKTIKQQLEPNNDISAKKVHMVSLDNLVSGRRSRGRINKEDGDESGNESTLTSRKGTRKSVRKSEEEVKDDATAPEVSESTPSRATKRRSSGGESTAPPAKRSTKRSRQ</sequence>
<dbReference type="EnsemblMetazoa" id="XM_014392029.2">
    <property type="protein sequence ID" value="XP_014247515.2"/>
    <property type="gene ID" value="LOC106665544"/>
</dbReference>
<feature type="compositionally biased region" description="Polar residues" evidence="1">
    <location>
        <begin position="345"/>
        <end position="355"/>
    </location>
</feature>
<dbReference type="Proteomes" id="UP000494040">
    <property type="component" value="Unassembled WGS sequence"/>
</dbReference>
<feature type="compositionally biased region" description="Basic and acidic residues" evidence="1">
    <location>
        <begin position="383"/>
        <end position="412"/>
    </location>
</feature>
<name>A0A8I6RM56_CIMLE</name>
<dbReference type="RefSeq" id="XP_014247515.2">
    <property type="nucleotide sequence ID" value="XM_014392029.2"/>
</dbReference>
<dbReference type="Gene3D" id="2.30.30.140">
    <property type="match status" value="1"/>
</dbReference>
<feature type="region of interest" description="Disordered" evidence="1">
    <location>
        <begin position="506"/>
        <end position="550"/>
    </location>
</feature>
<feature type="compositionally biased region" description="Basic and acidic residues" evidence="1">
    <location>
        <begin position="530"/>
        <end position="546"/>
    </location>
</feature>
<protein>
    <submittedName>
        <fullName evidence="2">Uncharacterized protein</fullName>
    </submittedName>
</protein>
<feature type="compositionally biased region" description="Acidic residues" evidence="1">
    <location>
        <begin position="413"/>
        <end position="428"/>
    </location>
</feature>
<feature type="compositionally biased region" description="Basic and acidic residues" evidence="1">
    <location>
        <begin position="734"/>
        <end position="744"/>
    </location>
</feature>
<dbReference type="AlphaFoldDB" id="A0A8I6RM56"/>
<feature type="region of interest" description="Disordered" evidence="1">
    <location>
        <begin position="258"/>
        <end position="447"/>
    </location>
</feature>
<organism evidence="2 3">
    <name type="scientific">Cimex lectularius</name>
    <name type="common">Bed bug</name>
    <name type="synonym">Acanthia lectularia</name>
    <dbReference type="NCBI Taxonomy" id="79782"/>
    <lineage>
        <taxon>Eukaryota</taxon>
        <taxon>Metazoa</taxon>
        <taxon>Ecdysozoa</taxon>
        <taxon>Arthropoda</taxon>
        <taxon>Hexapoda</taxon>
        <taxon>Insecta</taxon>
        <taxon>Pterygota</taxon>
        <taxon>Neoptera</taxon>
        <taxon>Paraneoptera</taxon>
        <taxon>Hemiptera</taxon>
        <taxon>Heteroptera</taxon>
        <taxon>Panheteroptera</taxon>
        <taxon>Cimicomorpha</taxon>
        <taxon>Cimicidae</taxon>
        <taxon>Cimex</taxon>
    </lineage>
</organism>
<evidence type="ECO:0000313" key="3">
    <source>
        <dbReference type="Proteomes" id="UP000494040"/>
    </source>
</evidence>
<dbReference type="KEGG" id="clec:106665544"/>
<feature type="region of interest" description="Disordered" evidence="1">
    <location>
        <begin position="697"/>
        <end position="781"/>
    </location>
</feature>
<reference evidence="2" key="1">
    <citation type="submission" date="2022-01" db="UniProtKB">
        <authorList>
            <consortium name="EnsemblMetazoa"/>
        </authorList>
    </citation>
    <scope>IDENTIFICATION</scope>
</reference>
<dbReference type="GeneID" id="106665544"/>
<dbReference type="OrthoDB" id="6613730at2759"/>
<proteinExistence type="predicted"/>
<evidence type="ECO:0000313" key="2">
    <source>
        <dbReference type="EnsemblMetazoa" id="XP_014247515.2"/>
    </source>
</evidence>
<evidence type="ECO:0000256" key="1">
    <source>
        <dbReference type="SAM" id="MobiDB-lite"/>
    </source>
</evidence>